<evidence type="ECO:0000313" key="2">
    <source>
        <dbReference type="Proteomes" id="UP000199042"/>
    </source>
</evidence>
<comment type="caution">
    <text evidence="1">The sequence shown here is derived from an EMBL/GenBank/DDBJ whole genome shotgun (WGS) entry which is preliminary data.</text>
</comment>
<proteinExistence type="predicted"/>
<name>A0AB37ZXG7_9LACT</name>
<evidence type="ECO:0000313" key="1">
    <source>
        <dbReference type="EMBL" id="SDZ96826.1"/>
    </source>
</evidence>
<sequence length="148" mass="16919">MKDNQLTKHLKKAVSKFSTRPMLQCINYSNDGNLYATDSHVAVKVSEFHSNPTDFILNIFTMMPEDGKYPEVGKFFEFENISCEINVHIGTLLKSVRPFMTKTSFSNLIKMDIKNKAVVLTKDGWPDYEIKMPLEDCEGEMLLSVNVD</sequence>
<dbReference type="Proteomes" id="UP000199042">
    <property type="component" value="Unassembled WGS sequence"/>
</dbReference>
<organism evidence="1 2">
    <name type="scientific">Trichococcus collinsii</name>
    <dbReference type="NCBI Taxonomy" id="157076"/>
    <lineage>
        <taxon>Bacteria</taxon>
        <taxon>Bacillati</taxon>
        <taxon>Bacillota</taxon>
        <taxon>Bacilli</taxon>
        <taxon>Lactobacillales</taxon>
        <taxon>Carnobacteriaceae</taxon>
        <taxon>Trichococcus</taxon>
    </lineage>
</organism>
<gene>
    <name evidence="1" type="ORF">SAMN04488525_101746</name>
</gene>
<reference evidence="1 2" key="1">
    <citation type="submission" date="2016-10" db="EMBL/GenBank/DDBJ databases">
        <authorList>
            <person name="Varghese N."/>
            <person name="Submissions S."/>
        </authorList>
    </citation>
    <scope>NUCLEOTIDE SEQUENCE [LARGE SCALE GENOMIC DNA]</scope>
    <source>
        <strain evidence="1 2">DSM 14526</strain>
    </source>
</reference>
<dbReference type="AlphaFoldDB" id="A0AB37ZXG7"/>
<keyword evidence="2" id="KW-1185">Reference proteome</keyword>
<dbReference type="EMBL" id="FNQH01000001">
    <property type="protein sequence ID" value="SDZ96826.1"/>
    <property type="molecule type" value="Genomic_DNA"/>
</dbReference>
<dbReference type="RefSeq" id="WP_086986799.1">
    <property type="nucleotide sequence ID" value="NZ_FJNA01000002.1"/>
</dbReference>
<accession>A0AB37ZXG7</accession>
<protein>
    <submittedName>
        <fullName evidence="1">Uncharacterized protein</fullName>
    </submittedName>
</protein>
<dbReference type="Gene3D" id="3.70.10.10">
    <property type="match status" value="1"/>
</dbReference>